<dbReference type="PANTHER" id="PTHR10429">
    <property type="entry name" value="DNA-3-METHYLADENINE GLYCOSYLASE"/>
    <property type="match status" value="1"/>
</dbReference>
<keyword evidence="4 5" id="KW-0234">DNA repair</keyword>
<keyword evidence="3 5" id="KW-0378">Hydrolase</keyword>
<evidence type="ECO:0000256" key="3">
    <source>
        <dbReference type="ARBA" id="ARBA00022801"/>
    </source>
</evidence>
<accession>A0ABP9VQ14</accession>
<dbReference type="EMBL" id="BAABRO010000005">
    <property type="protein sequence ID" value="GAA5507241.1"/>
    <property type="molecule type" value="Genomic_DNA"/>
</dbReference>
<dbReference type="EC" id="3.2.2.-" evidence="5"/>
<proteinExistence type="inferred from homology"/>
<organism evidence="6 7">
    <name type="scientific">Novipirellula caenicola</name>
    <dbReference type="NCBI Taxonomy" id="1536901"/>
    <lineage>
        <taxon>Bacteria</taxon>
        <taxon>Pseudomonadati</taxon>
        <taxon>Planctomycetota</taxon>
        <taxon>Planctomycetia</taxon>
        <taxon>Pirellulales</taxon>
        <taxon>Pirellulaceae</taxon>
        <taxon>Novipirellula</taxon>
    </lineage>
</organism>
<sequence length="220" mass="24433">MGKIQRAAKARVLAVMKKLPLQKNRLTREFYARPTEIVARELLGKCLMRRTNQQWVGGIIVETEAYLADSDAASHSARGKTRSNASMFSAAGTLYVYPIHAKYCMNAVTESSGRGSAVLIRAIQPVWGIEQMQSNRQTQDLKRLTRGPAMLCQAIAVDRSDDGIDLTTDRNILIAPPRTPSPAADIHATPRIGISKAIDERLRFFYRGNPFVSGPKRDHL</sequence>
<gene>
    <name evidence="6" type="ORF">Rcae01_02696</name>
</gene>
<protein>
    <recommendedName>
        <fullName evidence="5">Putative 3-methyladenine DNA glycosylase</fullName>
        <ecNumber evidence="5">3.2.2.-</ecNumber>
    </recommendedName>
</protein>
<dbReference type="InterPro" id="IPR011034">
    <property type="entry name" value="Formyl_transferase-like_C_sf"/>
</dbReference>
<dbReference type="SUPFAM" id="SSF50486">
    <property type="entry name" value="FMT C-terminal domain-like"/>
    <property type="match status" value="1"/>
</dbReference>
<evidence type="ECO:0000313" key="6">
    <source>
        <dbReference type="EMBL" id="GAA5507241.1"/>
    </source>
</evidence>
<dbReference type="CDD" id="cd00540">
    <property type="entry name" value="AAG"/>
    <property type="match status" value="1"/>
</dbReference>
<dbReference type="Proteomes" id="UP001416858">
    <property type="component" value="Unassembled WGS sequence"/>
</dbReference>
<evidence type="ECO:0000256" key="4">
    <source>
        <dbReference type="ARBA" id="ARBA00023204"/>
    </source>
</evidence>
<name>A0ABP9VQ14_9BACT</name>
<evidence type="ECO:0000256" key="2">
    <source>
        <dbReference type="ARBA" id="ARBA00022763"/>
    </source>
</evidence>
<dbReference type="Gene3D" id="3.10.300.10">
    <property type="entry name" value="Methylpurine-DNA glycosylase (MPG)"/>
    <property type="match status" value="1"/>
</dbReference>
<comment type="caution">
    <text evidence="6">The sequence shown here is derived from an EMBL/GenBank/DDBJ whole genome shotgun (WGS) entry which is preliminary data.</text>
</comment>
<comment type="similarity">
    <text evidence="1 5">Belongs to the DNA glycosylase MPG family.</text>
</comment>
<reference evidence="6 7" key="1">
    <citation type="submission" date="2024-02" db="EMBL/GenBank/DDBJ databases">
        <title>Rhodopirellula caenicola NBRC 110016.</title>
        <authorList>
            <person name="Ichikawa N."/>
            <person name="Katano-Makiyama Y."/>
            <person name="Hidaka K."/>
        </authorList>
    </citation>
    <scope>NUCLEOTIDE SEQUENCE [LARGE SCALE GENOMIC DNA]</scope>
    <source>
        <strain evidence="6 7">NBRC 110016</strain>
    </source>
</reference>
<dbReference type="PANTHER" id="PTHR10429:SF0">
    <property type="entry name" value="DNA-3-METHYLADENINE GLYCOSYLASE"/>
    <property type="match status" value="1"/>
</dbReference>
<keyword evidence="7" id="KW-1185">Reference proteome</keyword>
<dbReference type="InterPro" id="IPR003180">
    <property type="entry name" value="MPG"/>
</dbReference>
<dbReference type="NCBIfam" id="TIGR00567">
    <property type="entry name" value="3mg"/>
    <property type="match status" value="1"/>
</dbReference>
<evidence type="ECO:0000256" key="1">
    <source>
        <dbReference type="ARBA" id="ARBA00009232"/>
    </source>
</evidence>
<dbReference type="HAMAP" id="MF_00527">
    <property type="entry name" value="3MGH"/>
    <property type="match status" value="1"/>
</dbReference>
<dbReference type="Pfam" id="PF02245">
    <property type="entry name" value="Pur_DNA_glyco"/>
    <property type="match status" value="1"/>
</dbReference>
<keyword evidence="2 5" id="KW-0227">DNA damage</keyword>
<dbReference type="InterPro" id="IPR036995">
    <property type="entry name" value="MPG_sf"/>
</dbReference>
<dbReference type="NCBIfam" id="NF002003">
    <property type="entry name" value="PRK00802.1-3"/>
    <property type="match status" value="1"/>
</dbReference>
<evidence type="ECO:0000256" key="5">
    <source>
        <dbReference type="HAMAP-Rule" id="MF_00527"/>
    </source>
</evidence>
<evidence type="ECO:0000313" key="7">
    <source>
        <dbReference type="Proteomes" id="UP001416858"/>
    </source>
</evidence>